<dbReference type="EMBL" id="JXCE01000526">
    <property type="protein sequence ID" value="KPA36875.1"/>
    <property type="molecule type" value="Genomic_DNA"/>
</dbReference>
<evidence type="ECO:0000256" key="2">
    <source>
        <dbReference type="ARBA" id="ARBA00022670"/>
    </source>
</evidence>
<dbReference type="GO" id="GO:0008234">
    <property type="term" value="F:cysteine-type peptidase activity"/>
    <property type="evidence" value="ECO:0007669"/>
    <property type="project" value="InterPro"/>
</dbReference>
<dbReference type="GO" id="GO:0006508">
    <property type="term" value="P:proteolysis"/>
    <property type="evidence" value="ECO:0007669"/>
    <property type="project" value="UniProtKB-KW"/>
</dbReference>
<feature type="region of interest" description="Disordered" evidence="4">
    <location>
        <begin position="104"/>
        <end position="188"/>
    </location>
</feature>
<evidence type="ECO:0000256" key="1">
    <source>
        <dbReference type="ARBA" id="ARBA00005234"/>
    </source>
</evidence>
<evidence type="ECO:0000256" key="4">
    <source>
        <dbReference type="SAM" id="MobiDB-lite"/>
    </source>
</evidence>
<evidence type="ECO:0000259" key="5">
    <source>
        <dbReference type="Pfam" id="PF02902"/>
    </source>
</evidence>
<dbReference type="Proteomes" id="UP000037904">
    <property type="component" value="Unassembled WGS sequence"/>
</dbReference>
<accession>A0A0N0DBL9</accession>
<proteinExistence type="inferred from homology"/>
<keyword evidence="7" id="KW-1185">Reference proteome</keyword>
<name>A0A0N0DBL9_FUSLA</name>
<gene>
    <name evidence="6" type="ORF">FLAG1_10333</name>
</gene>
<sequence>MPSTKEPDLLMFLFECLKSNHEWEQLSQELVLRLPQCSVVEQQQLRSFAQRLLSVCNNLLGENGSPSTESFDAIANEPAYEHDDKDESQDSKHEVGVATELDVRHPECSHISPLDSETANTGDPFCRASFRHSTPDRKGKSTSSSKVAPLSSTIRARPLGSSPERSTETELMTPEPTPIRVPSRASLESPAPTIAKDTCYSLCDSLINQTTDSFVRESYEAVERFSFADSSQETNKAVLASIRHRMKQHHNGNMSWSDGSQFVFRLDVGNGMRDKGPVWGAISAIDFVGWHKSQVQLLLSDTKTAQEATQEVSERVIRCKLGVKDENNEKEWERNRKRLNTDLARGRKWSRLAEDLGLGILFKDVWGLGKSKESDLKKLTKDLVSNREKMIVLSLLDQQMDIFSQTGKTDLGNFRKSLEVEGLASSILPVPPTNLKLHDILHKQVRARIQGDKLIVKGTDFGVDVDSLKRLSGTTWLNDEIILACLHLSDKSPFVRVGFSIPIYQTDEPGNIMPRPFQRASSKMREWRNLNGKDDPLIGIFPLNLHNRHFTLLEINERAECILHYDSQSDANHKDIEEACRKEFPSLRYMEMKSMRQVDGHSCGPLVIKQARRRMMGQSAISTIEEDYDPDEMRVEAASLLNSALEEGGLIAALGGRKRKGQTKANRRSKRLQIGALDLDYSILSQADYAMID</sequence>
<keyword evidence="3" id="KW-0378">Hydrolase</keyword>
<feature type="domain" description="Ubiquitin-like protease family profile" evidence="5">
    <location>
        <begin position="537"/>
        <end position="636"/>
    </location>
</feature>
<dbReference type="AlphaFoldDB" id="A0A0N0DBL9"/>
<dbReference type="Gene3D" id="3.40.395.10">
    <property type="entry name" value="Adenoviral Proteinase, Chain A"/>
    <property type="match status" value="1"/>
</dbReference>
<keyword evidence="2" id="KW-0645">Protease</keyword>
<dbReference type="InterPro" id="IPR003653">
    <property type="entry name" value="Peptidase_C48_C"/>
</dbReference>
<evidence type="ECO:0000313" key="7">
    <source>
        <dbReference type="Proteomes" id="UP000037904"/>
    </source>
</evidence>
<feature type="compositionally biased region" description="Polar residues" evidence="4">
    <location>
        <begin position="141"/>
        <end position="154"/>
    </location>
</feature>
<evidence type="ECO:0000256" key="3">
    <source>
        <dbReference type="ARBA" id="ARBA00022801"/>
    </source>
</evidence>
<dbReference type="InterPro" id="IPR038765">
    <property type="entry name" value="Papain-like_cys_pep_sf"/>
</dbReference>
<dbReference type="GO" id="GO:0019783">
    <property type="term" value="F:ubiquitin-like protein peptidase activity"/>
    <property type="evidence" value="ECO:0007669"/>
    <property type="project" value="UniProtKB-ARBA"/>
</dbReference>
<protein>
    <recommendedName>
        <fullName evidence="5">Ubiquitin-like protease family profile domain-containing protein</fullName>
    </recommendedName>
</protein>
<dbReference type="Pfam" id="PF02902">
    <property type="entry name" value="Peptidase_C48"/>
    <property type="match status" value="1"/>
</dbReference>
<organism evidence="6 7">
    <name type="scientific">Fusarium langsethiae</name>
    <dbReference type="NCBI Taxonomy" id="179993"/>
    <lineage>
        <taxon>Eukaryota</taxon>
        <taxon>Fungi</taxon>
        <taxon>Dikarya</taxon>
        <taxon>Ascomycota</taxon>
        <taxon>Pezizomycotina</taxon>
        <taxon>Sordariomycetes</taxon>
        <taxon>Hypocreomycetidae</taxon>
        <taxon>Hypocreales</taxon>
        <taxon>Nectriaceae</taxon>
        <taxon>Fusarium</taxon>
    </lineage>
</organism>
<comment type="similarity">
    <text evidence="1">Belongs to the peptidase C48 family.</text>
</comment>
<evidence type="ECO:0000313" key="6">
    <source>
        <dbReference type="EMBL" id="KPA36875.1"/>
    </source>
</evidence>
<reference evidence="6 7" key="1">
    <citation type="submission" date="2015-04" db="EMBL/GenBank/DDBJ databases">
        <title>The draft genome sequence of Fusarium langsethiae, a T-2/HT-2 mycotoxin producer.</title>
        <authorList>
            <person name="Lysoe E."/>
            <person name="Divon H.H."/>
            <person name="Terzi V."/>
            <person name="Orru L."/>
            <person name="Lamontanara A."/>
            <person name="Kolseth A.-K."/>
            <person name="Frandsen R.J."/>
            <person name="Nielsen K."/>
            <person name="Thrane U."/>
        </authorList>
    </citation>
    <scope>NUCLEOTIDE SEQUENCE [LARGE SCALE GENOMIC DNA]</scope>
    <source>
        <strain evidence="6 7">Fl201059</strain>
    </source>
</reference>
<dbReference type="SUPFAM" id="SSF54001">
    <property type="entry name" value="Cysteine proteinases"/>
    <property type="match status" value="1"/>
</dbReference>
<comment type="caution">
    <text evidence="6">The sequence shown here is derived from an EMBL/GenBank/DDBJ whole genome shotgun (WGS) entry which is preliminary data.</text>
</comment>